<protein>
    <submittedName>
        <fullName evidence="1">Uncharacterized protein</fullName>
    </submittedName>
</protein>
<proteinExistence type="predicted"/>
<keyword evidence="2" id="KW-1185">Reference proteome</keyword>
<accession>A0ABC8U1U9</accession>
<sequence length="62" mass="6835">LWAWERLSHIRPQRLLSRGPLHDVHPDAGLADAVPPAPVLAQGLAPDVPVYDDLPVRPRGCR</sequence>
<gene>
    <name evidence="1" type="ORF">ILEXP_LOCUS43442</name>
</gene>
<name>A0ABC8U1U9_9AQUA</name>
<evidence type="ECO:0000313" key="2">
    <source>
        <dbReference type="Proteomes" id="UP001642360"/>
    </source>
</evidence>
<dbReference type="Proteomes" id="UP001642360">
    <property type="component" value="Unassembled WGS sequence"/>
</dbReference>
<reference evidence="1 2" key="1">
    <citation type="submission" date="2024-02" db="EMBL/GenBank/DDBJ databases">
        <authorList>
            <person name="Vignale AGUSTIN F."/>
            <person name="Sosa J E."/>
            <person name="Modenutti C."/>
        </authorList>
    </citation>
    <scope>NUCLEOTIDE SEQUENCE [LARGE SCALE GENOMIC DNA]</scope>
</reference>
<feature type="non-terminal residue" evidence="1">
    <location>
        <position position="1"/>
    </location>
</feature>
<dbReference type="EMBL" id="CAUOFW020006192">
    <property type="protein sequence ID" value="CAK9173711.1"/>
    <property type="molecule type" value="Genomic_DNA"/>
</dbReference>
<dbReference type="AlphaFoldDB" id="A0ABC8U1U9"/>
<comment type="caution">
    <text evidence="1">The sequence shown here is derived from an EMBL/GenBank/DDBJ whole genome shotgun (WGS) entry which is preliminary data.</text>
</comment>
<organism evidence="1 2">
    <name type="scientific">Ilex paraguariensis</name>
    <name type="common">yerba mate</name>
    <dbReference type="NCBI Taxonomy" id="185542"/>
    <lineage>
        <taxon>Eukaryota</taxon>
        <taxon>Viridiplantae</taxon>
        <taxon>Streptophyta</taxon>
        <taxon>Embryophyta</taxon>
        <taxon>Tracheophyta</taxon>
        <taxon>Spermatophyta</taxon>
        <taxon>Magnoliopsida</taxon>
        <taxon>eudicotyledons</taxon>
        <taxon>Gunneridae</taxon>
        <taxon>Pentapetalae</taxon>
        <taxon>asterids</taxon>
        <taxon>campanulids</taxon>
        <taxon>Aquifoliales</taxon>
        <taxon>Aquifoliaceae</taxon>
        <taxon>Ilex</taxon>
    </lineage>
</organism>
<evidence type="ECO:0000313" key="1">
    <source>
        <dbReference type="EMBL" id="CAK9173711.1"/>
    </source>
</evidence>